<evidence type="ECO:0000256" key="1">
    <source>
        <dbReference type="ARBA" id="ARBA00004651"/>
    </source>
</evidence>
<evidence type="ECO:0000256" key="10">
    <source>
        <dbReference type="ARBA" id="ARBA00023201"/>
    </source>
</evidence>
<dbReference type="PROSITE" id="PS50283">
    <property type="entry name" value="NA_SOLUT_SYMP_3"/>
    <property type="match status" value="1"/>
</dbReference>
<feature type="transmembrane region" description="Helical" evidence="12">
    <location>
        <begin position="180"/>
        <end position="199"/>
    </location>
</feature>
<keyword evidence="5 12" id="KW-0812">Transmembrane</keyword>
<evidence type="ECO:0008006" key="15">
    <source>
        <dbReference type="Google" id="ProtNLM"/>
    </source>
</evidence>
<evidence type="ECO:0000256" key="3">
    <source>
        <dbReference type="ARBA" id="ARBA00022448"/>
    </source>
</evidence>
<evidence type="ECO:0000256" key="5">
    <source>
        <dbReference type="ARBA" id="ARBA00022692"/>
    </source>
</evidence>
<keyword evidence="7" id="KW-0915">Sodium</keyword>
<evidence type="ECO:0000256" key="7">
    <source>
        <dbReference type="ARBA" id="ARBA00023053"/>
    </source>
</evidence>
<dbReference type="PANTHER" id="PTHR42985:SF47">
    <property type="entry name" value="INTEGRAL MEMBRANE TRANSPORT PROTEIN"/>
    <property type="match status" value="1"/>
</dbReference>
<comment type="similarity">
    <text evidence="2 11">Belongs to the sodium:solute symporter (SSF) (TC 2.A.21) family.</text>
</comment>
<dbReference type="PANTHER" id="PTHR42985">
    <property type="entry name" value="SODIUM-COUPLED MONOCARBOXYLATE TRANSPORTER"/>
    <property type="match status" value="1"/>
</dbReference>
<dbReference type="AlphaFoldDB" id="A0A235C0I9"/>
<dbReference type="GO" id="GO:0015293">
    <property type="term" value="F:symporter activity"/>
    <property type="evidence" value="ECO:0007669"/>
    <property type="project" value="TreeGrafter"/>
</dbReference>
<evidence type="ECO:0000256" key="2">
    <source>
        <dbReference type="ARBA" id="ARBA00006434"/>
    </source>
</evidence>
<feature type="transmembrane region" description="Helical" evidence="12">
    <location>
        <begin position="431"/>
        <end position="447"/>
    </location>
</feature>
<keyword evidence="8" id="KW-0406">Ion transport</keyword>
<feature type="transmembrane region" description="Helical" evidence="12">
    <location>
        <begin position="6"/>
        <end position="24"/>
    </location>
</feature>
<dbReference type="Pfam" id="PF00474">
    <property type="entry name" value="SSF"/>
    <property type="match status" value="1"/>
</dbReference>
<name>A0A235C0I9_UNCW3</name>
<feature type="transmembrane region" description="Helical" evidence="12">
    <location>
        <begin position="368"/>
        <end position="390"/>
    </location>
</feature>
<feature type="transmembrane region" description="Helical" evidence="12">
    <location>
        <begin position="396"/>
        <end position="419"/>
    </location>
</feature>
<dbReference type="InterPro" id="IPR051163">
    <property type="entry name" value="Sodium:Solute_Symporter_SSF"/>
</dbReference>
<evidence type="ECO:0000256" key="4">
    <source>
        <dbReference type="ARBA" id="ARBA00022475"/>
    </source>
</evidence>
<feature type="transmembrane region" description="Helical" evidence="12">
    <location>
        <begin position="76"/>
        <end position="98"/>
    </location>
</feature>
<dbReference type="Gene3D" id="1.20.1730.10">
    <property type="entry name" value="Sodium/glucose cotransporter"/>
    <property type="match status" value="1"/>
</dbReference>
<keyword evidence="4" id="KW-1003">Cell membrane</keyword>
<feature type="transmembrane region" description="Helical" evidence="12">
    <location>
        <begin position="453"/>
        <end position="473"/>
    </location>
</feature>
<dbReference type="InterPro" id="IPR001734">
    <property type="entry name" value="Na/solute_symporter"/>
</dbReference>
<dbReference type="CDD" id="cd11493">
    <property type="entry name" value="SLC5sbd_NIS-like_u1"/>
    <property type="match status" value="1"/>
</dbReference>
<feature type="transmembrane region" description="Helical" evidence="12">
    <location>
        <begin position="150"/>
        <end position="168"/>
    </location>
</feature>
<comment type="caution">
    <text evidence="13">The sequence shown here is derived from an EMBL/GenBank/DDBJ whole genome shotgun (WGS) entry which is preliminary data.</text>
</comment>
<feature type="transmembrane region" description="Helical" evidence="12">
    <location>
        <begin position="44"/>
        <end position="64"/>
    </location>
</feature>
<sequence length="483" mass="53094">MQLAGIDIVVLTLYFCIIVFIGYWTSRRERDTEDFFLGGRRMPWGAVCLSTLATEMSVLTFIGVPADSFRTNYAYLQFAFGSLIGRLLIALLFIPVFYKGRVTTVYQYLFQRFGEGTRGCATIFFFITRLLASGVRLLAASIVVSVVTGWPLVTSIILMAFIAMAYATVGGIKAVIWTDVMQFIVLMGGALLVIGLLLYKVPGGWHGMTALAGSIGKLKVFDLHAAISSSKWLVVGIVNGCFQTFAALGTDQDLTQRMLTCKNTKDSQKSLILTGILDFPIVIIFLVIGTLLWVFYQHFPCANLPTNPDHIFPYFIVTQLPIGVRGLLIAGALAAAMSSLDSALVALSSSAVVDIYKPHFKKHASEKHYLLVSRLFVVVFCLALIGVAIACRDIKQILWIGFKIGGFTYGSLLGVFLLAVITKRGSNKGNIIAMSSSVLVTVMLFILEPYIHIAWPWLVVVGTIWTFLIGLLFKPEKVRVETS</sequence>
<keyword evidence="10" id="KW-0739">Sodium transport</keyword>
<dbReference type="GO" id="GO:0006814">
    <property type="term" value="P:sodium ion transport"/>
    <property type="evidence" value="ECO:0007669"/>
    <property type="project" value="UniProtKB-KW"/>
</dbReference>
<gene>
    <name evidence="13" type="ORF">CH333_01265</name>
</gene>
<comment type="subcellular location">
    <subcellularLocation>
        <location evidence="1">Cell membrane</location>
        <topology evidence="1">Multi-pass membrane protein</topology>
    </subcellularLocation>
</comment>
<dbReference type="GO" id="GO:0005886">
    <property type="term" value="C:plasma membrane"/>
    <property type="evidence" value="ECO:0007669"/>
    <property type="project" value="UniProtKB-SubCell"/>
</dbReference>
<organism evidence="13 14">
    <name type="scientific">candidate division WOR-3 bacterium JGI_Cruoil_03_44_89</name>
    <dbReference type="NCBI Taxonomy" id="1973748"/>
    <lineage>
        <taxon>Bacteria</taxon>
        <taxon>Bacteria division WOR-3</taxon>
    </lineage>
</organism>
<proteinExistence type="inferred from homology"/>
<dbReference type="InterPro" id="IPR038377">
    <property type="entry name" value="Na/Glc_symporter_sf"/>
</dbReference>
<evidence type="ECO:0000256" key="11">
    <source>
        <dbReference type="RuleBase" id="RU362091"/>
    </source>
</evidence>
<evidence type="ECO:0000256" key="8">
    <source>
        <dbReference type="ARBA" id="ARBA00023065"/>
    </source>
</evidence>
<protein>
    <recommendedName>
        <fullName evidence="15">Sodium:solute symporter</fullName>
    </recommendedName>
</protein>
<evidence type="ECO:0000313" key="13">
    <source>
        <dbReference type="EMBL" id="OYD17325.1"/>
    </source>
</evidence>
<evidence type="ECO:0000256" key="9">
    <source>
        <dbReference type="ARBA" id="ARBA00023136"/>
    </source>
</evidence>
<feature type="transmembrane region" description="Helical" evidence="12">
    <location>
        <begin position="271"/>
        <end position="296"/>
    </location>
</feature>
<feature type="transmembrane region" description="Helical" evidence="12">
    <location>
        <begin position="322"/>
        <end position="347"/>
    </location>
</feature>
<feature type="transmembrane region" description="Helical" evidence="12">
    <location>
        <begin position="119"/>
        <end position="144"/>
    </location>
</feature>
<dbReference type="Proteomes" id="UP000215215">
    <property type="component" value="Unassembled WGS sequence"/>
</dbReference>
<keyword evidence="6 12" id="KW-1133">Transmembrane helix</keyword>
<evidence type="ECO:0000256" key="12">
    <source>
        <dbReference type="SAM" id="Phobius"/>
    </source>
</evidence>
<accession>A0A235C0I9</accession>
<reference evidence="13 14" key="1">
    <citation type="submission" date="2017-07" db="EMBL/GenBank/DDBJ databases">
        <title>Recovery of genomes from metagenomes via a dereplication, aggregation, and scoring strategy.</title>
        <authorList>
            <person name="Sieber C.M."/>
            <person name="Probst A.J."/>
            <person name="Sharrar A."/>
            <person name="Thomas B.C."/>
            <person name="Hess M."/>
            <person name="Tringe S.G."/>
            <person name="Banfield J.F."/>
        </authorList>
    </citation>
    <scope>NUCLEOTIDE SEQUENCE [LARGE SCALE GENOMIC DNA]</scope>
    <source>
        <strain evidence="13">JGI_Cruoil_03_44_89</strain>
    </source>
</reference>
<keyword evidence="9 12" id="KW-0472">Membrane</keyword>
<keyword evidence="3" id="KW-0813">Transport</keyword>
<dbReference type="EMBL" id="NOZQ01000024">
    <property type="protein sequence ID" value="OYD17325.1"/>
    <property type="molecule type" value="Genomic_DNA"/>
</dbReference>
<dbReference type="NCBIfam" id="TIGR00813">
    <property type="entry name" value="sss"/>
    <property type="match status" value="1"/>
</dbReference>
<evidence type="ECO:0000256" key="6">
    <source>
        <dbReference type="ARBA" id="ARBA00022989"/>
    </source>
</evidence>
<feature type="transmembrane region" description="Helical" evidence="12">
    <location>
        <begin position="232"/>
        <end position="250"/>
    </location>
</feature>
<evidence type="ECO:0000313" key="14">
    <source>
        <dbReference type="Proteomes" id="UP000215215"/>
    </source>
</evidence>